<dbReference type="InterPro" id="IPR002110">
    <property type="entry name" value="Ankyrin_rpt"/>
</dbReference>
<evidence type="ECO:0000256" key="1">
    <source>
        <dbReference type="ARBA" id="ARBA00022737"/>
    </source>
</evidence>
<dbReference type="PRINTS" id="PR01415">
    <property type="entry name" value="ANKYRIN"/>
</dbReference>
<keyword evidence="1" id="KW-0677">Repeat</keyword>
<dbReference type="Pfam" id="PF12796">
    <property type="entry name" value="Ank_2"/>
    <property type="match status" value="1"/>
</dbReference>
<dbReference type="InterPro" id="IPR036770">
    <property type="entry name" value="Ankyrin_rpt-contain_sf"/>
</dbReference>
<dbReference type="PANTHER" id="PTHR24198:SF194">
    <property type="entry name" value="INVERSIN-A"/>
    <property type="match status" value="1"/>
</dbReference>
<evidence type="ECO:0000313" key="5">
    <source>
        <dbReference type="Proteomes" id="UP000298030"/>
    </source>
</evidence>
<dbReference type="Gene3D" id="1.25.40.20">
    <property type="entry name" value="Ankyrin repeat-containing domain"/>
    <property type="match status" value="1"/>
</dbReference>
<feature type="repeat" description="ANK" evidence="3">
    <location>
        <begin position="100"/>
        <end position="132"/>
    </location>
</feature>
<proteinExistence type="predicted"/>
<dbReference type="STRING" id="71717.A0A4Y7SCA8"/>
<sequence>MSVTVHTAAQNKQLNVLRSLVSEDPALVNSVDVNASALGRFLRALDIARFLIDRKAEVDRSDNSGWTPLHIAVSAGHTEIVQELIGAGADVNRQVPTTDKGTTPLHYAASKTRIDIGRLLLSRGANFNARDKANQLPL</sequence>
<dbReference type="SMART" id="SM00248">
    <property type="entry name" value="ANK"/>
    <property type="match status" value="2"/>
</dbReference>
<dbReference type="Pfam" id="PF00023">
    <property type="entry name" value="Ank"/>
    <property type="match status" value="1"/>
</dbReference>
<dbReference type="EMBL" id="QPFP01000216">
    <property type="protein sequence ID" value="TEB18904.1"/>
    <property type="molecule type" value="Genomic_DNA"/>
</dbReference>
<dbReference type="OrthoDB" id="539213at2759"/>
<dbReference type="SUPFAM" id="SSF48403">
    <property type="entry name" value="Ankyrin repeat"/>
    <property type="match status" value="1"/>
</dbReference>
<evidence type="ECO:0000256" key="3">
    <source>
        <dbReference type="PROSITE-ProRule" id="PRU00023"/>
    </source>
</evidence>
<dbReference type="PROSITE" id="PS50297">
    <property type="entry name" value="ANK_REP_REGION"/>
    <property type="match status" value="2"/>
</dbReference>
<keyword evidence="5" id="KW-1185">Reference proteome</keyword>
<dbReference type="PANTHER" id="PTHR24198">
    <property type="entry name" value="ANKYRIN REPEAT AND PROTEIN KINASE DOMAIN-CONTAINING PROTEIN"/>
    <property type="match status" value="1"/>
</dbReference>
<organism evidence="4 5">
    <name type="scientific">Coprinellus micaceus</name>
    <name type="common">Glistening ink-cap mushroom</name>
    <name type="synonym">Coprinus micaceus</name>
    <dbReference type="NCBI Taxonomy" id="71717"/>
    <lineage>
        <taxon>Eukaryota</taxon>
        <taxon>Fungi</taxon>
        <taxon>Dikarya</taxon>
        <taxon>Basidiomycota</taxon>
        <taxon>Agaricomycotina</taxon>
        <taxon>Agaricomycetes</taxon>
        <taxon>Agaricomycetidae</taxon>
        <taxon>Agaricales</taxon>
        <taxon>Agaricineae</taxon>
        <taxon>Psathyrellaceae</taxon>
        <taxon>Coprinellus</taxon>
    </lineage>
</organism>
<keyword evidence="2 3" id="KW-0040">ANK repeat</keyword>
<evidence type="ECO:0000256" key="2">
    <source>
        <dbReference type="ARBA" id="ARBA00023043"/>
    </source>
</evidence>
<name>A0A4Y7SCA8_COPMI</name>
<reference evidence="4 5" key="1">
    <citation type="journal article" date="2019" name="Nat. Ecol. Evol.">
        <title>Megaphylogeny resolves global patterns of mushroom evolution.</title>
        <authorList>
            <person name="Varga T."/>
            <person name="Krizsan K."/>
            <person name="Foldi C."/>
            <person name="Dima B."/>
            <person name="Sanchez-Garcia M."/>
            <person name="Sanchez-Ramirez S."/>
            <person name="Szollosi G.J."/>
            <person name="Szarkandi J.G."/>
            <person name="Papp V."/>
            <person name="Albert L."/>
            <person name="Andreopoulos W."/>
            <person name="Angelini C."/>
            <person name="Antonin V."/>
            <person name="Barry K.W."/>
            <person name="Bougher N.L."/>
            <person name="Buchanan P."/>
            <person name="Buyck B."/>
            <person name="Bense V."/>
            <person name="Catcheside P."/>
            <person name="Chovatia M."/>
            <person name="Cooper J."/>
            <person name="Damon W."/>
            <person name="Desjardin D."/>
            <person name="Finy P."/>
            <person name="Geml J."/>
            <person name="Haridas S."/>
            <person name="Hughes K."/>
            <person name="Justo A."/>
            <person name="Karasinski D."/>
            <person name="Kautmanova I."/>
            <person name="Kiss B."/>
            <person name="Kocsube S."/>
            <person name="Kotiranta H."/>
            <person name="LaButti K.M."/>
            <person name="Lechner B.E."/>
            <person name="Liimatainen K."/>
            <person name="Lipzen A."/>
            <person name="Lukacs Z."/>
            <person name="Mihaltcheva S."/>
            <person name="Morgado L.N."/>
            <person name="Niskanen T."/>
            <person name="Noordeloos M.E."/>
            <person name="Ohm R.A."/>
            <person name="Ortiz-Santana B."/>
            <person name="Ovrebo C."/>
            <person name="Racz N."/>
            <person name="Riley R."/>
            <person name="Savchenko A."/>
            <person name="Shiryaev A."/>
            <person name="Soop K."/>
            <person name="Spirin V."/>
            <person name="Szebenyi C."/>
            <person name="Tomsovsky M."/>
            <person name="Tulloss R.E."/>
            <person name="Uehling J."/>
            <person name="Grigoriev I.V."/>
            <person name="Vagvolgyi C."/>
            <person name="Papp T."/>
            <person name="Martin F.M."/>
            <person name="Miettinen O."/>
            <person name="Hibbett D.S."/>
            <person name="Nagy L.G."/>
        </authorList>
    </citation>
    <scope>NUCLEOTIDE SEQUENCE [LARGE SCALE GENOMIC DNA]</scope>
    <source>
        <strain evidence="4 5">FP101781</strain>
    </source>
</reference>
<feature type="repeat" description="ANK" evidence="3">
    <location>
        <begin position="64"/>
        <end position="96"/>
    </location>
</feature>
<gene>
    <name evidence="4" type="ORF">FA13DRAFT_1802772</name>
</gene>
<comment type="caution">
    <text evidence="4">The sequence shown here is derived from an EMBL/GenBank/DDBJ whole genome shotgun (WGS) entry which is preliminary data.</text>
</comment>
<dbReference type="PROSITE" id="PS50088">
    <property type="entry name" value="ANK_REPEAT"/>
    <property type="match status" value="2"/>
</dbReference>
<accession>A0A4Y7SCA8</accession>
<dbReference type="Proteomes" id="UP000298030">
    <property type="component" value="Unassembled WGS sequence"/>
</dbReference>
<dbReference type="AlphaFoldDB" id="A0A4Y7SCA8"/>
<evidence type="ECO:0000313" key="4">
    <source>
        <dbReference type="EMBL" id="TEB18904.1"/>
    </source>
</evidence>
<protein>
    <submittedName>
        <fullName evidence="4">Ankyrin</fullName>
    </submittedName>
</protein>